<organism evidence="1 4">
    <name type="scientific">Plasmodium ovale wallikeri</name>
    <dbReference type="NCBI Taxonomy" id="864142"/>
    <lineage>
        <taxon>Eukaryota</taxon>
        <taxon>Sar</taxon>
        <taxon>Alveolata</taxon>
        <taxon>Apicomplexa</taxon>
        <taxon>Aconoidasida</taxon>
        <taxon>Haemosporida</taxon>
        <taxon>Plasmodiidae</taxon>
        <taxon>Plasmodium</taxon>
        <taxon>Plasmodium (Plasmodium)</taxon>
    </lineage>
</organism>
<proteinExistence type="predicted"/>
<evidence type="ECO:0000313" key="1">
    <source>
        <dbReference type="EMBL" id="SBT35887.1"/>
    </source>
</evidence>
<evidence type="ECO:0000313" key="4">
    <source>
        <dbReference type="Proteomes" id="UP000078555"/>
    </source>
</evidence>
<accession>A0A1A8YWQ1</accession>
<gene>
    <name evidence="1" type="ORF">POVWA1_029820</name>
    <name evidence="2" type="ORF">POVWA2_029420</name>
</gene>
<sequence>MPTADILVKAFNAGNYGIARVSISQAYVPRVYIYVHYEHETIFNVYWHLLNTEKYKYIQDIILFLDNNLYTRAAWLLKKGYNMDYFEVQQAERKLIKLMLLVFKFMHDHKNDNSKYEHIKAFLYPLRKYHINFEIMNRFLFY</sequence>
<protein>
    <submittedName>
        <fullName evidence="1">Sporozoite and liver stage asparagine-rich protein (SLARP)</fullName>
    </submittedName>
</protein>
<evidence type="ECO:0000313" key="3">
    <source>
        <dbReference type="Proteomes" id="UP000078550"/>
    </source>
</evidence>
<dbReference type="EMBL" id="FLRD01000086">
    <property type="protein sequence ID" value="SBT35887.1"/>
    <property type="molecule type" value="Genomic_DNA"/>
</dbReference>
<evidence type="ECO:0000313" key="2">
    <source>
        <dbReference type="EMBL" id="SBT36300.1"/>
    </source>
</evidence>
<reference evidence="1" key="2">
    <citation type="submission" date="2016-05" db="EMBL/GenBank/DDBJ databases">
        <authorList>
            <person name="Lavstsen T."/>
            <person name="Jespersen J.S."/>
        </authorList>
    </citation>
    <scope>NUCLEOTIDE SEQUENCE [LARGE SCALE GENOMIC DNA]</scope>
</reference>
<dbReference type="Proteomes" id="UP000078555">
    <property type="component" value="Unassembled WGS sequence"/>
</dbReference>
<dbReference type="Proteomes" id="UP000078550">
    <property type="component" value="Unassembled WGS sequence"/>
</dbReference>
<name>A0A1A8YWQ1_PLAOA</name>
<keyword evidence="4" id="KW-1185">Reference proteome</keyword>
<reference evidence="3 4" key="1">
    <citation type="submission" date="2016-05" db="EMBL/GenBank/DDBJ databases">
        <authorList>
            <person name="Naeem Raeece"/>
        </authorList>
    </citation>
    <scope>NUCLEOTIDE SEQUENCE [LARGE SCALE GENOMIC DNA]</scope>
</reference>
<dbReference type="AlphaFoldDB" id="A0A1A8YWQ1"/>
<dbReference type="EMBL" id="FLRE01000115">
    <property type="protein sequence ID" value="SBT36300.1"/>
    <property type="molecule type" value="Genomic_DNA"/>
</dbReference>